<dbReference type="InterPro" id="IPR036388">
    <property type="entry name" value="WH-like_DNA-bd_sf"/>
</dbReference>
<feature type="domain" description="RNA polymerase sigma-70 region 2" evidence="6">
    <location>
        <begin position="40"/>
        <end position="106"/>
    </location>
</feature>
<evidence type="ECO:0000256" key="2">
    <source>
        <dbReference type="ARBA" id="ARBA00023015"/>
    </source>
</evidence>
<keyword evidence="5" id="KW-0175">Coiled coil</keyword>
<evidence type="ECO:0000313" key="8">
    <source>
        <dbReference type="EMBL" id="MPL66726.1"/>
    </source>
</evidence>
<dbReference type="NCBIfam" id="TIGR02937">
    <property type="entry name" value="sigma70-ECF"/>
    <property type="match status" value="1"/>
</dbReference>
<protein>
    <recommendedName>
        <fullName evidence="9">Sigma-70 family RNA polymerase sigma factor</fullName>
    </recommendedName>
</protein>
<dbReference type="InterPro" id="IPR014284">
    <property type="entry name" value="RNA_pol_sigma-70_dom"/>
</dbReference>
<dbReference type="GO" id="GO:0003677">
    <property type="term" value="F:DNA binding"/>
    <property type="evidence" value="ECO:0007669"/>
    <property type="project" value="InterPro"/>
</dbReference>
<dbReference type="InterPro" id="IPR007627">
    <property type="entry name" value="RNA_pol_sigma70_r2"/>
</dbReference>
<keyword evidence="2" id="KW-0805">Transcription regulation</keyword>
<dbReference type="Gene3D" id="1.10.1740.10">
    <property type="match status" value="1"/>
</dbReference>
<keyword evidence="3" id="KW-0731">Sigma factor</keyword>
<dbReference type="SUPFAM" id="SSF88946">
    <property type="entry name" value="Sigma2 domain of RNA polymerase sigma factors"/>
    <property type="match status" value="1"/>
</dbReference>
<dbReference type="InterPro" id="IPR013324">
    <property type="entry name" value="RNA_pol_sigma_r3/r4-like"/>
</dbReference>
<comment type="caution">
    <text evidence="8">The sequence shown here is derived from an EMBL/GenBank/DDBJ whole genome shotgun (WGS) entry which is preliminary data.</text>
</comment>
<dbReference type="AlphaFoldDB" id="A0A644TIE8"/>
<dbReference type="InterPro" id="IPR013249">
    <property type="entry name" value="RNA_pol_sigma70_r4_t2"/>
</dbReference>
<evidence type="ECO:0000256" key="3">
    <source>
        <dbReference type="ARBA" id="ARBA00023082"/>
    </source>
</evidence>
<name>A0A644TIE8_9ZZZZ</name>
<evidence type="ECO:0000256" key="4">
    <source>
        <dbReference type="ARBA" id="ARBA00023163"/>
    </source>
</evidence>
<dbReference type="EMBL" id="VSSQ01000033">
    <property type="protein sequence ID" value="MPL66726.1"/>
    <property type="molecule type" value="Genomic_DNA"/>
</dbReference>
<dbReference type="PANTHER" id="PTHR43133">
    <property type="entry name" value="RNA POLYMERASE ECF-TYPE SIGMA FACTO"/>
    <property type="match status" value="1"/>
</dbReference>
<gene>
    <name evidence="8" type="ORF">SDC9_12414</name>
</gene>
<sequence length="188" mass="22441">MKKKVKKEIMPFVTFCNFGRLIDKTTFKFMNLKSEFTEIIENYKAVIYKVCYVYAQDKEEINDYYQEILINLWNSYPKFRGESKISTWIYKVSLNTCITFIRKKKRKPSTTPLSIDVTLFEDSEANKQEIEELYKLINKLEKIEKTLILLWLEEKNYDEIADITGLTRSNVAVKLMRIKNKLKELSNE</sequence>
<dbReference type="SUPFAM" id="SSF88659">
    <property type="entry name" value="Sigma3 and sigma4 domains of RNA polymerase sigma factors"/>
    <property type="match status" value="1"/>
</dbReference>
<dbReference type="GO" id="GO:0016987">
    <property type="term" value="F:sigma factor activity"/>
    <property type="evidence" value="ECO:0007669"/>
    <property type="project" value="UniProtKB-KW"/>
</dbReference>
<dbReference type="Pfam" id="PF04542">
    <property type="entry name" value="Sigma70_r2"/>
    <property type="match status" value="1"/>
</dbReference>
<dbReference type="Pfam" id="PF08281">
    <property type="entry name" value="Sigma70_r4_2"/>
    <property type="match status" value="1"/>
</dbReference>
<dbReference type="PANTHER" id="PTHR43133:SF45">
    <property type="entry name" value="RNA POLYMERASE ECF-TYPE SIGMA FACTOR"/>
    <property type="match status" value="1"/>
</dbReference>
<evidence type="ECO:0000259" key="6">
    <source>
        <dbReference type="Pfam" id="PF04542"/>
    </source>
</evidence>
<evidence type="ECO:0008006" key="9">
    <source>
        <dbReference type="Google" id="ProtNLM"/>
    </source>
</evidence>
<reference evidence="8" key="1">
    <citation type="submission" date="2019-08" db="EMBL/GenBank/DDBJ databases">
        <authorList>
            <person name="Kucharzyk K."/>
            <person name="Murdoch R.W."/>
            <person name="Higgins S."/>
            <person name="Loffler F."/>
        </authorList>
    </citation>
    <scope>NUCLEOTIDE SEQUENCE</scope>
</reference>
<organism evidence="8">
    <name type="scientific">bioreactor metagenome</name>
    <dbReference type="NCBI Taxonomy" id="1076179"/>
    <lineage>
        <taxon>unclassified sequences</taxon>
        <taxon>metagenomes</taxon>
        <taxon>ecological metagenomes</taxon>
    </lineage>
</organism>
<comment type="similarity">
    <text evidence="1">Belongs to the sigma-70 factor family. ECF subfamily.</text>
</comment>
<dbReference type="InterPro" id="IPR013325">
    <property type="entry name" value="RNA_pol_sigma_r2"/>
</dbReference>
<dbReference type="GO" id="GO:0006352">
    <property type="term" value="P:DNA-templated transcription initiation"/>
    <property type="evidence" value="ECO:0007669"/>
    <property type="project" value="InterPro"/>
</dbReference>
<keyword evidence="4" id="KW-0804">Transcription</keyword>
<evidence type="ECO:0000256" key="1">
    <source>
        <dbReference type="ARBA" id="ARBA00010641"/>
    </source>
</evidence>
<evidence type="ECO:0000256" key="5">
    <source>
        <dbReference type="SAM" id="Coils"/>
    </source>
</evidence>
<feature type="coiled-coil region" evidence="5">
    <location>
        <begin position="123"/>
        <end position="188"/>
    </location>
</feature>
<accession>A0A644TIE8</accession>
<dbReference type="InterPro" id="IPR039425">
    <property type="entry name" value="RNA_pol_sigma-70-like"/>
</dbReference>
<proteinExistence type="inferred from homology"/>
<dbReference type="Gene3D" id="1.10.10.10">
    <property type="entry name" value="Winged helix-like DNA-binding domain superfamily/Winged helix DNA-binding domain"/>
    <property type="match status" value="1"/>
</dbReference>
<feature type="domain" description="RNA polymerase sigma factor 70 region 4 type 2" evidence="7">
    <location>
        <begin position="131"/>
        <end position="182"/>
    </location>
</feature>
<evidence type="ECO:0000259" key="7">
    <source>
        <dbReference type="Pfam" id="PF08281"/>
    </source>
</evidence>